<keyword evidence="7 8" id="KW-0472">Membrane</keyword>
<evidence type="ECO:0000256" key="3">
    <source>
        <dbReference type="ARBA" id="ARBA00022475"/>
    </source>
</evidence>
<feature type="transmembrane region" description="Helical" evidence="8">
    <location>
        <begin position="12"/>
        <end position="29"/>
    </location>
</feature>
<reference evidence="10 11" key="1">
    <citation type="submission" date="2016-01" db="EMBL/GenBank/DDBJ databases">
        <authorList>
            <person name="Oliw E.H."/>
        </authorList>
    </citation>
    <scope>NUCLEOTIDE SEQUENCE [LARGE SCALE GENOMIC DNA]</scope>
    <source>
        <strain evidence="10 11">FRB97</strain>
    </source>
</reference>
<dbReference type="Proteomes" id="UP000217182">
    <property type="component" value="Chromosome"/>
</dbReference>
<dbReference type="PANTHER" id="PTHR43386:SF25">
    <property type="entry name" value="PEPTIDE ABC TRANSPORTER PERMEASE PROTEIN"/>
    <property type="match status" value="1"/>
</dbReference>
<dbReference type="OrthoDB" id="9805884at2"/>
<evidence type="ECO:0000256" key="8">
    <source>
        <dbReference type="RuleBase" id="RU363032"/>
    </source>
</evidence>
<dbReference type="Gene3D" id="1.10.3720.10">
    <property type="entry name" value="MetI-like"/>
    <property type="match status" value="1"/>
</dbReference>
<organism evidence="10 11">
    <name type="scientific">Gibbsiella quercinecans</name>
    <dbReference type="NCBI Taxonomy" id="929813"/>
    <lineage>
        <taxon>Bacteria</taxon>
        <taxon>Pseudomonadati</taxon>
        <taxon>Pseudomonadota</taxon>
        <taxon>Gammaproteobacteria</taxon>
        <taxon>Enterobacterales</taxon>
        <taxon>Yersiniaceae</taxon>
        <taxon>Gibbsiella</taxon>
    </lineage>
</organism>
<dbReference type="PANTHER" id="PTHR43386">
    <property type="entry name" value="OLIGOPEPTIDE TRANSPORT SYSTEM PERMEASE PROTEIN APPC"/>
    <property type="match status" value="1"/>
</dbReference>
<dbReference type="RefSeq" id="WP_095845507.1">
    <property type="nucleotide sequence ID" value="NZ_CAMKXY010000015.1"/>
</dbReference>
<dbReference type="GO" id="GO:0055085">
    <property type="term" value="P:transmembrane transport"/>
    <property type="evidence" value="ECO:0007669"/>
    <property type="project" value="InterPro"/>
</dbReference>
<evidence type="ECO:0000256" key="5">
    <source>
        <dbReference type="ARBA" id="ARBA00022692"/>
    </source>
</evidence>
<feature type="domain" description="ABC transmembrane type-1" evidence="9">
    <location>
        <begin position="67"/>
        <end position="256"/>
    </location>
</feature>
<feature type="transmembrane region" description="Helical" evidence="8">
    <location>
        <begin position="71"/>
        <end position="94"/>
    </location>
</feature>
<dbReference type="InterPro" id="IPR035906">
    <property type="entry name" value="MetI-like_sf"/>
</dbReference>
<comment type="subcellular location">
    <subcellularLocation>
        <location evidence="1">Cell inner membrane</location>
        <topology evidence="1">Multi-pass membrane protein</topology>
    </subcellularLocation>
    <subcellularLocation>
        <location evidence="8">Cell membrane</location>
        <topology evidence="8">Multi-pass membrane protein</topology>
    </subcellularLocation>
</comment>
<keyword evidence="5 8" id="KW-0812">Transmembrane</keyword>
<keyword evidence="3" id="KW-1003">Cell membrane</keyword>
<dbReference type="KEGG" id="gqu:AWC35_05850"/>
<keyword evidence="4" id="KW-0997">Cell inner membrane</keyword>
<protein>
    <submittedName>
        <fullName evidence="10">ABC transporter permease</fullName>
    </submittedName>
</protein>
<evidence type="ECO:0000256" key="1">
    <source>
        <dbReference type="ARBA" id="ARBA00004429"/>
    </source>
</evidence>
<dbReference type="InterPro" id="IPR050366">
    <property type="entry name" value="BP-dependent_transpt_permease"/>
</dbReference>
<dbReference type="EMBL" id="CP014136">
    <property type="protein sequence ID" value="ATA18903.1"/>
    <property type="molecule type" value="Genomic_DNA"/>
</dbReference>
<dbReference type="SUPFAM" id="SSF161098">
    <property type="entry name" value="MetI-like"/>
    <property type="match status" value="1"/>
</dbReference>
<feature type="transmembrane region" description="Helical" evidence="8">
    <location>
        <begin position="233"/>
        <end position="260"/>
    </location>
</feature>
<sequence length="267" mass="28993">MFSLKLSAIPGMLGMLLFILVALCAPWIAPYSADQVVGGAWEGISAQYWLGTDNLGRDLFSRLVWGTQTSLGVSALATLLAFVLGTLLGFLAGFCRGWVDQLISRLNDILMAIPTLILALVVLALLPKTIPMIILVLGVLESTRVLRVARSLAVDISSQEFIEVARLRGDSVSWILWREILPNAFTTLIAEFALRFIFVLLFLSSLSFLGLGIQPPTADWGGLARDNKDGILFGVWAALLPGAAIALLAICLNSVADWLLSRHSRSW</sequence>
<evidence type="ECO:0000313" key="10">
    <source>
        <dbReference type="EMBL" id="ATA18903.1"/>
    </source>
</evidence>
<dbReference type="AlphaFoldDB" id="A0A250AY47"/>
<keyword evidence="11" id="KW-1185">Reference proteome</keyword>
<dbReference type="InterPro" id="IPR000515">
    <property type="entry name" value="MetI-like"/>
</dbReference>
<dbReference type="CDD" id="cd06261">
    <property type="entry name" value="TM_PBP2"/>
    <property type="match status" value="1"/>
</dbReference>
<dbReference type="PROSITE" id="PS50928">
    <property type="entry name" value="ABC_TM1"/>
    <property type="match status" value="1"/>
</dbReference>
<comment type="similarity">
    <text evidence="8">Belongs to the binding-protein-dependent transport system permease family.</text>
</comment>
<keyword evidence="2 8" id="KW-0813">Transport</keyword>
<dbReference type="GO" id="GO:0005886">
    <property type="term" value="C:plasma membrane"/>
    <property type="evidence" value="ECO:0007669"/>
    <property type="project" value="UniProtKB-SubCell"/>
</dbReference>
<feature type="transmembrane region" description="Helical" evidence="8">
    <location>
        <begin position="192"/>
        <end position="213"/>
    </location>
</feature>
<accession>A0A250AY47</accession>
<evidence type="ECO:0000256" key="2">
    <source>
        <dbReference type="ARBA" id="ARBA00022448"/>
    </source>
</evidence>
<dbReference type="Pfam" id="PF00528">
    <property type="entry name" value="BPD_transp_1"/>
    <property type="match status" value="1"/>
</dbReference>
<evidence type="ECO:0000256" key="4">
    <source>
        <dbReference type="ARBA" id="ARBA00022519"/>
    </source>
</evidence>
<gene>
    <name evidence="10" type="ORF">AWC35_05850</name>
</gene>
<feature type="transmembrane region" description="Helical" evidence="8">
    <location>
        <begin position="106"/>
        <end position="126"/>
    </location>
</feature>
<evidence type="ECO:0000313" key="11">
    <source>
        <dbReference type="Proteomes" id="UP000217182"/>
    </source>
</evidence>
<keyword evidence="6 8" id="KW-1133">Transmembrane helix</keyword>
<evidence type="ECO:0000256" key="7">
    <source>
        <dbReference type="ARBA" id="ARBA00023136"/>
    </source>
</evidence>
<evidence type="ECO:0000259" key="9">
    <source>
        <dbReference type="PROSITE" id="PS50928"/>
    </source>
</evidence>
<proteinExistence type="inferred from homology"/>
<evidence type="ECO:0000256" key="6">
    <source>
        <dbReference type="ARBA" id="ARBA00022989"/>
    </source>
</evidence>
<name>A0A250AY47_9GAMM</name>